<sequence length="374" mass="41380">MSLVKATADPDFVVEVSNKIDEFHAHARDHTAAMIEEYLRRRTQKIEETVRAEMSAAFAVEQQAWEAERQRARQVAARAERLQHQVLRAAEVLENQSIRITGILAFRKWMSSATERRALREKAAVAEGHARALLMCRAATRWRLFTVAAQEQKRHQAELQASACQHEELRGEVEQLHREIARLQEEKDGAEAKLKAAFMKGMVALNREAAQALHSGEPDGINEASVEELLGGTPSRTPSQVMLHSGTGKSPALSDGNARTSMRDKYPLFTGADGHAADARRVPAVFPVPGVCPVHNIDEDGRFYHKCYAPDSCYYGPRGATRESDPFEVRADPRKAPRHMDAGAPYVRASAASSSSLAAQGRGGPQVRLTYCSY</sequence>
<evidence type="ECO:0000256" key="8">
    <source>
        <dbReference type="ARBA" id="ARBA00023306"/>
    </source>
</evidence>
<evidence type="ECO:0000256" key="11">
    <source>
        <dbReference type="SAM" id="Coils"/>
    </source>
</evidence>
<keyword evidence="6 11" id="KW-0175">Coiled coil</keyword>
<dbReference type="EMBL" id="ATMH01001714">
    <property type="protein sequence ID" value="EPY34257.1"/>
    <property type="molecule type" value="Genomic_DNA"/>
</dbReference>
<dbReference type="InterPro" id="IPR033351">
    <property type="entry name" value="POC5"/>
</dbReference>
<comment type="function">
    <text evidence="10">Essential for the assembly of the distal half of centrioles, required for centriole elongation. Acts as a negative regulator of centriole elongation.</text>
</comment>
<evidence type="ECO:0000256" key="9">
    <source>
        <dbReference type="ARBA" id="ARBA00031694"/>
    </source>
</evidence>
<evidence type="ECO:0000256" key="6">
    <source>
        <dbReference type="ARBA" id="ARBA00023054"/>
    </source>
</evidence>
<evidence type="ECO:0000313" key="14">
    <source>
        <dbReference type="Proteomes" id="UP000015354"/>
    </source>
</evidence>
<evidence type="ECO:0000256" key="1">
    <source>
        <dbReference type="ARBA" id="ARBA00004114"/>
    </source>
</evidence>
<keyword evidence="5" id="KW-0677">Repeat</keyword>
<dbReference type="AlphaFoldDB" id="S9UTH9"/>
<dbReference type="OrthoDB" id="10064898at2759"/>
<dbReference type="PANTHER" id="PTHR28618:SF1">
    <property type="entry name" value="CENTROSOMAL PROTEIN POC5"/>
    <property type="match status" value="1"/>
</dbReference>
<evidence type="ECO:0000256" key="12">
    <source>
        <dbReference type="SAM" id="MobiDB-lite"/>
    </source>
</evidence>
<dbReference type="GO" id="GO:0005814">
    <property type="term" value="C:centriole"/>
    <property type="evidence" value="ECO:0007669"/>
    <property type="project" value="UniProtKB-SubCell"/>
</dbReference>
<keyword evidence="4" id="KW-0963">Cytoplasm</keyword>
<dbReference type="PANTHER" id="PTHR28618">
    <property type="entry name" value="CENTROSOMAL PROTEIN POC5"/>
    <property type="match status" value="1"/>
</dbReference>
<reference evidence="13 14" key="1">
    <citation type="journal article" date="2013" name="PLoS ONE">
        <title>Predicting the Proteins of Angomonas deanei, Strigomonas culicis and Their Respective Endosymbionts Reveals New Aspects of the Trypanosomatidae Family.</title>
        <authorList>
            <person name="Motta M.C."/>
            <person name="Martins A.C."/>
            <person name="de Souza S.S."/>
            <person name="Catta-Preta C.M."/>
            <person name="Silva R."/>
            <person name="Klein C.C."/>
            <person name="de Almeida L.G."/>
            <person name="de Lima Cunha O."/>
            <person name="Ciapina L.P."/>
            <person name="Brocchi M."/>
            <person name="Colabardini A.C."/>
            <person name="de Araujo Lima B."/>
            <person name="Machado C.R."/>
            <person name="de Almeida Soares C.M."/>
            <person name="Probst C.M."/>
            <person name="de Menezes C.B."/>
            <person name="Thompson C.E."/>
            <person name="Bartholomeu D.C."/>
            <person name="Gradia D.F."/>
            <person name="Pavoni D.P."/>
            <person name="Grisard E.C."/>
            <person name="Fantinatti-Garboggini F."/>
            <person name="Marchini F.K."/>
            <person name="Rodrigues-Luiz G.F."/>
            <person name="Wagner G."/>
            <person name="Goldman G.H."/>
            <person name="Fietto J.L."/>
            <person name="Elias M.C."/>
            <person name="Goldman M.H."/>
            <person name="Sagot M.F."/>
            <person name="Pereira M."/>
            <person name="Stoco P.H."/>
            <person name="de Mendonca-Neto R.P."/>
            <person name="Teixeira S.M."/>
            <person name="Maciel T.E."/>
            <person name="de Oliveira Mendes T.A."/>
            <person name="Urmenyi T.P."/>
            <person name="de Souza W."/>
            <person name="Schenkman S."/>
            <person name="de Vasconcelos A.T."/>
        </authorList>
    </citation>
    <scope>NUCLEOTIDE SEQUENCE [LARGE SCALE GENOMIC DNA]</scope>
</reference>
<feature type="coiled-coil region" evidence="11">
    <location>
        <begin position="159"/>
        <end position="200"/>
    </location>
</feature>
<keyword evidence="14" id="KW-1185">Reference proteome</keyword>
<dbReference type="Proteomes" id="UP000015354">
    <property type="component" value="Unassembled WGS sequence"/>
</dbReference>
<organism evidence="13 14">
    <name type="scientific">Strigomonas culicis</name>
    <dbReference type="NCBI Taxonomy" id="28005"/>
    <lineage>
        <taxon>Eukaryota</taxon>
        <taxon>Discoba</taxon>
        <taxon>Euglenozoa</taxon>
        <taxon>Kinetoplastea</taxon>
        <taxon>Metakinetoplastina</taxon>
        <taxon>Trypanosomatida</taxon>
        <taxon>Trypanosomatidae</taxon>
        <taxon>Strigomonadinae</taxon>
        <taxon>Strigomonas</taxon>
    </lineage>
</organism>
<evidence type="ECO:0000256" key="10">
    <source>
        <dbReference type="ARBA" id="ARBA00049959"/>
    </source>
</evidence>
<evidence type="ECO:0000256" key="3">
    <source>
        <dbReference type="ARBA" id="ARBA00014910"/>
    </source>
</evidence>
<comment type="caution">
    <text evidence="13">The sequence shown here is derived from an EMBL/GenBank/DDBJ whole genome shotgun (WGS) entry which is preliminary data.</text>
</comment>
<accession>S9UTH9</accession>
<comment type="subcellular location">
    <subcellularLocation>
        <location evidence="1">Cytoplasm</location>
        <location evidence="1">Cytoskeleton</location>
        <location evidence="1">Microtubule organizing center</location>
        <location evidence="1">Centrosome</location>
        <location evidence="1">Centriole</location>
    </subcellularLocation>
</comment>
<gene>
    <name evidence="13" type="ORF">STCU_01714</name>
</gene>
<keyword evidence="7" id="KW-0206">Cytoskeleton</keyword>
<evidence type="ECO:0000313" key="13">
    <source>
        <dbReference type="EMBL" id="EPY34257.1"/>
    </source>
</evidence>
<name>S9UTH9_9TRYP</name>
<protein>
    <recommendedName>
        <fullName evidence="3">Centrosomal protein POC5</fullName>
    </recommendedName>
    <alternativeName>
        <fullName evidence="9">Protein of centriole 5</fullName>
    </alternativeName>
</protein>
<comment type="similarity">
    <text evidence="2">Belongs to the POC5 family.</text>
</comment>
<feature type="region of interest" description="Disordered" evidence="12">
    <location>
        <begin position="230"/>
        <end position="258"/>
    </location>
</feature>
<proteinExistence type="inferred from homology"/>
<evidence type="ECO:0000256" key="5">
    <source>
        <dbReference type="ARBA" id="ARBA00022737"/>
    </source>
</evidence>
<evidence type="ECO:0000256" key="4">
    <source>
        <dbReference type="ARBA" id="ARBA00022490"/>
    </source>
</evidence>
<evidence type="ECO:0000256" key="7">
    <source>
        <dbReference type="ARBA" id="ARBA00023212"/>
    </source>
</evidence>
<keyword evidence="8" id="KW-0131">Cell cycle</keyword>
<evidence type="ECO:0000256" key="2">
    <source>
        <dbReference type="ARBA" id="ARBA00010411"/>
    </source>
</evidence>